<accession>A0A1B6CW40</accession>
<dbReference type="SMART" id="SM00320">
    <property type="entry name" value="WD40"/>
    <property type="match status" value="3"/>
</dbReference>
<dbReference type="PANTHER" id="PTHR22874">
    <property type="entry name" value="ACTIVATING MOLECULE IN BECN1-REGULATED AUTOPHAGY PROTEIN 1"/>
    <property type="match status" value="1"/>
</dbReference>
<sequence>MEDKGLDFTKPPIDVSPPVDRNVPKRFLARQLGCKYKSNLVPKQLQWAAEDKFINKEHKEFKCQLPDVSRSTFLMVFSPDGTKVASTHGNHNVYVTDLTSGKNIKTLTGHPRTPWCIAFHPSSNQILATGCLGGQVRVWDLHGGSEIWTADSQTVIASLAFHPVDRMLVIASYNELHFWDWSQPEPFAKCYTANDKEKVRYVAFDNLGHKLITGVANAPTRISTQWDRVAMPQPPPGIATIDSERRITICYRYMVEQYEHLVQRYHDLSRRARNTPTMDRGTDPMDMELAEPSPSSSSANTSSSNNPSQSPLNRSSSSVNPEIGETGNNQRSDRYNYMVIVPNRRRNYPSTSPTTRLSQSVPSSLIYRQLFQSISNNEESDHQHSFSQAPQSNEPESNNSPETAEPLIGFAGFDSSERMCNSSENRYHNNIRPTETRPNILRSPFMRETAALPPLRPDVNPRNNSGLPRPPILLHSRNRPVRYMPLYRSGEHIPSSSSYDEPQPRVSGLSSETIGFGLRNETETPSLETDSNSPVPFQPELVIDLIRARRQIQPEGRAGFDSDNEVRDVDLPSLQSQSDVEQSFSPLLRYNTRHSVFRQDSHTESPTSAPPRRNSEIPSNAVSRLRTQFRRLQTAYNSRPPRHSSHVLSAETEASERRLLSRLNELIERPLETRPQRRFFVSRRSAFQPRSALSNTNNPRSSSNDTNTSSLPLDVSGVHYGIELLSHHIDNMQRLCRARLESLQLQQIRRMWEDLQSQIYALHGVVRDNNESRPAEGNSENRSVGESHENTSEKASGSGSRSETESTQRRRKLLNPASQIDVPDAMTDDDSDASNDNSQMNFYHMRRASHPRYQHKALKSIHQSARFLLKRARTHSVNVNKAKESKTESRVPNLPSVPPRRQIQTFNLEQASTS</sequence>
<feature type="repeat" description="WD" evidence="1">
    <location>
        <begin position="107"/>
        <end position="149"/>
    </location>
</feature>
<dbReference type="SUPFAM" id="SSF50978">
    <property type="entry name" value="WD40 repeat-like"/>
    <property type="match status" value="1"/>
</dbReference>
<feature type="non-terminal residue" evidence="3">
    <location>
        <position position="914"/>
    </location>
</feature>
<dbReference type="PROSITE" id="PS50294">
    <property type="entry name" value="WD_REPEATS_REGION"/>
    <property type="match status" value="1"/>
</dbReference>
<dbReference type="GO" id="GO:0000045">
    <property type="term" value="P:autophagosome assembly"/>
    <property type="evidence" value="ECO:0007669"/>
    <property type="project" value="TreeGrafter"/>
</dbReference>
<evidence type="ECO:0000256" key="1">
    <source>
        <dbReference type="PROSITE-ProRule" id="PRU00221"/>
    </source>
</evidence>
<feature type="compositionally biased region" description="Low complexity" evidence="2">
    <location>
        <begin position="292"/>
        <end position="321"/>
    </location>
</feature>
<feature type="region of interest" description="Disordered" evidence="2">
    <location>
        <begin position="874"/>
        <end position="914"/>
    </location>
</feature>
<dbReference type="EMBL" id="GEDC01019576">
    <property type="protein sequence ID" value="JAS17722.1"/>
    <property type="molecule type" value="Transcribed_RNA"/>
</dbReference>
<proteinExistence type="predicted"/>
<name>A0A1B6CW40_9HEMI</name>
<dbReference type="GO" id="GO:0080008">
    <property type="term" value="C:Cul4-RING E3 ubiquitin ligase complex"/>
    <property type="evidence" value="ECO:0007669"/>
    <property type="project" value="TreeGrafter"/>
</dbReference>
<organism evidence="3">
    <name type="scientific">Clastoptera arizonana</name>
    <name type="common">Arizona spittle bug</name>
    <dbReference type="NCBI Taxonomy" id="38151"/>
    <lineage>
        <taxon>Eukaryota</taxon>
        <taxon>Metazoa</taxon>
        <taxon>Ecdysozoa</taxon>
        <taxon>Arthropoda</taxon>
        <taxon>Hexapoda</taxon>
        <taxon>Insecta</taxon>
        <taxon>Pterygota</taxon>
        <taxon>Neoptera</taxon>
        <taxon>Paraneoptera</taxon>
        <taxon>Hemiptera</taxon>
        <taxon>Auchenorrhyncha</taxon>
        <taxon>Cercopoidea</taxon>
        <taxon>Clastopteridae</taxon>
        <taxon>Clastoptera</taxon>
    </lineage>
</organism>
<dbReference type="GO" id="GO:1990756">
    <property type="term" value="F:ubiquitin-like ligase-substrate adaptor activity"/>
    <property type="evidence" value="ECO:0007669"/>
    <property type="project" value="TreeGrafter"/>
</dbReference>
<dbReference type="GO" id="GO:0000423">
    <property type="term" value="P:mitophagy"/>
    <property type="evidence" value="ECO:0007669"/>
    <property type="project" value="TreeGrafter"/>
</dbReference>
<feature type="compositionally biased region" description="Basic and acidic residues" evidence="2">
    <location>
        <begin position="783"/>
        <end position="792"/>
    </location>
</feature>
<dbReference type="InterPro" id="IPR001680">
    <property type="entry name" value="WD40_rpt"/>
</dbReference>
<feature type="region of interest" description="Disordered" evidence="2">
    <location>
        <begin position="272"/>
        <end position="335"/>
    </location>
</feature>
<feature type="region of interest" description="Disordered" evidence="2">
    <location>
        <begin position="635"/>
        <end position="654"/>
    </location>
</feature>
<keyword evidence="1" id="KW-0853">WD repeat</keyword>
<evidence type="ECO:0000313" key="3">
    <source>
        <dbReference type="EMBL" id="JAS17722.1"/>
    </source>
</evidence>
<dbReference type="AlphaFoldDB" id="A0A1B6CW40"/>
<dbReference type="PANTHER" id="PTHR22874:SF1">
    <property type="entry name" value="ACTIVATING MOLECULE IN BECN1-REGULATED AUTOPHAGY PROTEIN 1"/>
    <property type="match status" value="1"/>
</dbReference>
<protein>
    <submittedName>
        <fullName evidence="3">Uncharacterized protein</fullName>
    </submittedName>
</protein>
<dbReference type="InterPro" id="IPR036322">
    <property type="entry name" value="WD40_repeat_dom_sf"/>
</dbReference>
<reference evidence="3" key="1">
    <citation type="submission" date="2015-12" db="EMBL/GenBank/DDBJ databases">
        <title>De novo transcriptome assembly of four potential Pierce s Disease insect vectors from Arizona vineyards.</title>
        <authorList>
            <person name="Tassone E.E."/>
        </authorList>
    </citation>
    <scope>NUCLEOTIDE SEQUENCE</scope>
</reference>
<feature type="compositionally biased region" description="Polar residues" evidence="2">
    <location>
        <begin position="902"/>
        <end position="914"/>
    </location>
</feature>
<dbReference type="Gene3D" id="2.130.10.10">
    <property type="entry name" value="YVTN repeat-like/Quinoprotein amine dehydrogenase"/>
    <property type="match status" value="1"/>
</dbReference>
<gene>
    <name evidence="3" type="ORF">g.29952</name>
</gene>
<dbReference type="PROSITE" id="PS50082">
    <property type="entry name" value="WD_REPEATS_2"/>
    <property type="match status" value="1"/>
</dbReference>
<feature type="compositionally biased region" description="Polar residues" evidence="2">
    <location>
        <begin position="385"/>
        <end position="402"/>
    </location>
</feature>
<feature type="region of interest" description="Disordered" evidence="2">
    <location>
        <begin position="769"/>
        <end position="838"/>
    </location>
</feature>
<feature type="region of interest" description="Disordered" evidence="2">
    <location>
        <begin position="492"/>
        <end position="515"/>
    </location>
</feature>
<dbReference type="InterPro" id="IPR052596">
    <property type="entry name" value="AMBRA1_autophagy"/>
</dbReference>
<dbReference type="InterPro" id="IPR015943">
    <property type="entry name" value="WD40/YVTN_repeat-like_dom_sf"/>
</dbReference>
<feature type="compositionally biased region" description="Polar residues" evidence="2">
    <location>
        <begin position="691"/>
        <end position="711"/>
    </location>
</feature>
<feature type="region of interest" description="Disordered" evidence="2">
    <location>
        <begin position="452"/>
        <end position="474"/>
    </location>
</feature>
<feature type="region of interest" description="Disordered" evidence="2">
    <location>
        <begin position="688"/>
        <end position="711"/>
    </location>
</feature>
<feature type="region of interest" description="Disordered" evidence="2">
    <location>
        <begin position="594"/>
        <end position="622"/>
    </location>
</feature>
<dbReference type="Pfam" id="PF00400">
    <property type="entry name" value="WD40"/>
    <property type="match status" value="1"/>
</dbReference>
<evidence type="ECO:0000256" key="2">
    <source>
        <dbReference type="SAM" id="MobiDB-lite"/>
    </source>
</evidence>
<feature type="region of interest" description="Disordered" evidence="2">
    <location>
        <begin position="377"/>
        <end position="437"/>
    </location>
</feature>